<comment type="caution">
    <text evidence="3">The sequence shown here is derived from an EMBL/GenBank/DDBJ whole genome shotgun (WGS) entry which is preliminary data.</text>
</comment>
<gene>
    <name evidence="3" type="ORF">IV203_003486</name>
</gene>
<keyword evidence="1" id="KW-0175">Coiled coil</keyword>
<feature type="region of interest" description="Disordered" evidence="2">
    <location>
        <begin position="1"/>
        <end position="36"/>
    </location>
</feature>
<reference evidence="3" key="1">
    <citation type="journal article" date="2021" name="Sci. Rep.">
        <title>Diploid genomic architecture of Nitzschia inconspicua, an elite biomass production diatom.</title>
        <authorList>
            <person name="Oliver A."/>
            <person name="Podell S."/>
            <person name="Pinowska A."/>
            <person name="Traller J.C."/>
            <person name="Smith S.R."/>
            <person name="McClure R."/>
            <person name="Beliaev A."/>
            <person name="Bohutskyi P."/>
            <person name="Hill E.A."/>
            <person name="Rabines A."/>
            <person name="Zheng H."/>
            <person name="Allen L.Z."/>
            <person name="Kuo A."/>
            <person name="Grigoriev I.V."/>
            <person name="Allen A.E."/>
            <person name="Hazlebeck D."/>
            <person name="Allen E.E."/>
        </authorList>
    </citation>
    <scope>NUCLEOTIDE SEQUENCE</scope>
    <source>
        <strain evidence="3">Hildebrandi</strain>
    </source>
</reference>
<accession>A0A9K3PNM9</accession>
<organism evidence="3 4">
    <name type="scientific">Nitzschia inconspicua</name>
    <dbReference type="NCBI Taxonomy" id="303405"/>
    <lineage>
        <taxon>Eukaryota</taxon>
        <taxon>Sar</taxon>
        <taxon>Stramenopiles</taxon>
        <taxon>Ochrophyta</taxon>
        <taxon>Bacillariophyta</taxon>
        <taxon>Bacillariophyceae</taxon>
        <taxon>Bacillariophycidae</taxon>
        <taxon>Bacillariales</taxon>
        <taxon>Bacillariaceae</taxon>
        <taxon>Nitzschia</taxon>
    </lineage>
</organism>
<feature type="region of interest" description="Disordered" evidence="2">
    <location>
        <begin position="484"/>
        <end position="534"/>
    </location>
</feature>
<evidence type="ECO:0000313" key="4">
    <source>
        <dbReference type="Proteomes" id="UP000693970"/>
    </source>
</evidence>
<evidence type="ECO:0000256" key="1">
    <source>
        <dbReference type="SAM" id="Coils"/>
    </source>
</evidence>
<dbReference type="AlphaFoldDB" id="A0A9K3PNM9"/>
<name>A0A9K3PNM9_9STRA</name>
<feature type="coiled-coil region" evidence="1">
    <location>
        <begin position="178"/>
        <end position="272"/>
    </location>
</feature>
<dbReference type="EMBL" id="JAGRRH010000016">
    <property type="protein sequence ID" value="KAG7354130.1"/>
    <property type="molecule type" value="Genomic_DNA"/>
</dbReference>
<keyword evidence="4" id="KW-1185">Reference proteome</keyword>
<protein>
    <submittedName>
        <fullName evidence="3">Uncharacterized protein</fullName>
    </submittedName>
</protein>
<proteinExistence type="predicted"/>
<evidence type="ECO:0000256" key="2">
    <source>
        <dbReference type="SAM" id="MobiDB-lite"/>
    </source>
</evidence>
<evidence type="ECO:0000313" key="3">
    <source>
        <dbReference type="EMBL" id="KAG7354130.1"/>
    </source>
</evidence>
<dbReference type="Proteomes" id="UP000693970">
    <property type="component" value="Unassembled WGS sequence"/>
</dbReference>
<sequence>MMEHFTDPDELVGGSADKNNDKPVHKQQPGNEGSMSFESFGKIQIDFDACDLSGTEGILDDSNDDLDKLLTKMVAKETAVDVVGNGIDPNQLDLDLNDNLSLENERSESSLDKLLTMNMIEMDGVEKTREDGHNSDLLIEFAKEFLAQEENIGQQPQQQYLGGNDTLPGRMCGEEPIFEEQRQQQMQLQHQLQMLMQRQQEQYELQKQIEQQQQMMKMQAMLQQQREQQQQHEKEEEVLTASKVSQLASMDSADLEREKLKLLNRLQEINSRNTNSSVMVQQTQPRPNPSGVVASVMNNSNHSNSSETPLSAFLRNKNMSGTLASAQASILSQNRVDATGASGIFDAVPMDIGGSTNPFLRRAAVGNNPSFSQTMIRQSLSGRNLRASGINLNRQSGQNLVELRGSGLSGGSHNAVWGSSGVSPNRHMGVSSFASSGILSRHMSDGHLLAGATTVSASLAKSKNRMGSLSRENALYNMLKNKQGSHKGLNTLNRNSSHARLSKSGSRGSITNSDSFGSLLPTKRSGGRVGSKYKIGASSSVPHLMVRDKGTPTLNNYGGNALW</sequence>
<feature type="compositionally biased region" description="Polar residues" evidence="2">
    <location>
        <begin position="488"/>
        <end position="516"/>
    </location>
</feature>
<reference evidence="3" key="2">
    <citation type="submission" date="2021-04" db="EMBL/GenBank/DDBJ databases">
        <authorList>
            <person name="Podell S."/>
        </authorList>
    </citation>
    <scope>NUCLEOTIDE SEQUENCE</scope>
    <source>
        <strain evidence="3">Hildebrandi</strain>
    </source>
</reference>